<gene>
    <name evidence="1" type="ORF">B296_00022135</name>
</gene>
<proteinExistence type="predicted"/>
<sequence>MMAELGDDLSNSGNCLGSYGRMMANERSLLAAFVQQEIAAGCDQGRWQPEIIAGSVMQPEIAASRDQIAAGRDQGRWLREIVTSSIAAGHDQIAAGRDQGRWLGEITTSNVDAARDCCGYDQGRWQ</sequence>
<comment type="caution">
    <text evidence="1">The sequence shown here is derived from an EMBL/GenBank/DDBJ whole genome shotgun (WGS) entry which is preliminary data.</text>
</comment>
<accession>A0A426Y189</accession>
<dbReference type="EMBL" id="AMZH03015800">
    <property type="protein sequence ID" value="RRT45496.1"/>
    <property type="molecule type" value="Genomic_DNA"/>
</dbReference>
<name>A0A426Y189_ENSVE</name>
<organism evidence="1 2">
    <name type="scientific">Ensete ventricosum</name>
    <name type="common">Abyssinian banana</name>
    <name type="synonym">Musa ensete</name>
    <dbReference type="NCBI Taxonomy" id="4639"/>
    <lineage>
        <taxon>Eukaryota</taxon>
        <taxon>Viridiplantae</taxon>
        <taxon>Streptophyta</taxon>
        <taxon>Embryophyta</taxon>
        <taxon>Tracheophyta</taxon>
        <taxon>Spermatophyta</taxon>
        <taxon>Magnoliopsida</taxon>
        <taxon>Liliopsida</taxon>
        <taxon>Zingiberales</taxon>
        <taxon>Musaceae</taxon>
        <taxon>Ensete</taxon>
    </lineage>
</organism>
<evidence type="ECO:0000313" key="1">
    <source>
        <dbReference type="EMBL" id="RRT45496.1"/>
    </source>
</evidence>
<protein>
    <submittedName>
        <fullName evidence="1">Uncharacterized protein</fullName>
    </submittedName>
</protein>
<dbReference type="AlphaFoldDB" id="A0A426Y189"/>
<evidence type="ECO:0000313" key="2">
    <source>
        <dbReference type="Proteomes" id="UP000287651"/>
    </source>
</evidence>
<reference evidence="1 2" key="1">
    <citation type="journal article" date="2014" name="Agronomy (Basel)">
        <title>A Draft Genome Sequence for Ensete ventricosum, the Drought-Tolerant Tree Against Hunger.</title>
        <authorList>
            <person name="Harrison J."/>
            <person name="Moore K.A."/>
            <person name="Paszkiewicz K."/>
            <person name="Jones T."/>
            <person name="Grant M."/>
            <person name="Ambacheew D."/>
            <person name="Muzemil S."/>
            <person name="Studholme D.J."/>
        </authorList>
    </citation>
    <scope>NUCLEOTIDE SEQUENCE [LARGE SCALE GENOMIC DNA]</scope>
</reference>
<dbReference type="Proteomes" id="UP000287651">
    <property type="component" value="Unassembled WGS sequence"/>
</dbReference>